<dbReference type="PaxDb" id="243230-DR_0171"/>
<dbReference type="Proteomes" id="UP000002524">
    <property type="component" value="Chromosome 1"/>
</dbReference>
<protein>
    <submittedName>
        <fullName evidence="1">Uncharacterized protein</fullName>
    </submittedName>
</protein>
<dbReference type="HOGENOM" id="CLU_104982_0_0_0"/>
<evidence type="ECO:0000313" key="2">
    <source>
        <dbReference type="Proteomes" id="UP000002524"/>
    </source>
</evidence>
<organism evidence="1 2">
    <name type="scientific">Deinococcus radiodurans (strain ATCC 13939 / DSM 20539 / JCM 16871 / CCUG 27074 / LMG 4051 / NBRC 15346 / NCIMB 9279 / VKM B-1422 / R1)</name>
    <dbReference type="NCBI Taxonomy" id="243230"/>
    <lineage>
        <taxon>Bacteria</taxon>
        <taxon>Thermotogati</taxon>
        <taxon>Deinococcota</taxon>
        <taxon>Deinococci</taxon>
        <taxon>Deinococcales</taxon>
        <taxon>Deinococcaceae</taxon>
        <taxon>Deinococcus</taxon>
    </lineage>
</organism>
<dbReference type="EMBL" id="AE000513">
    <property type="protein sequence ID" value="AAF09763.1"/>
    <property type="molecule type" value="Genomic_DNA"/>
</dbReference>
<proteinExistence type="predicted"/>
<accession>Q9RXY3</accession>
<sequence>MNLEGVHPLRLGLCWCEMEQTSRSSSQQVTDTEVASALLDTRSRLVLSAFLTPTSLSAAARDLGRPLNTVKYQWQKLRRLGLLKMVCDGRPPLYQAEGESFFIPYELTPAHWPQDMLQLLHTEWNRRMDTALLSTAEDEARRHGVWGMQVRRQENALTLEHAAWSAGWNFTRPQAPAVLDLLGELSLDFEQAKALQRDLLQLLAQYRRKPGSQPHLIRLTLTPASTEKAH</sequence>
<dbReference type="PATRIC" id="fig|243230.17.peg.336"/>
<keyword evidence="2" id="KW-1185">Reference proteome</keyword>
<dbReference type="AlphaFoldDB" id="Q9RXY3"/>
<gene>
    <name evidence="1" type="ordered locus">DR_0171</name>
</gene>
<dbReference type="InParanoid" id="Q9RXY3"/>
<evidence type="ECO:0000313" key="1">
    <source>
        <dbReference type="EMBL" id="AAF09763.1"/>
    </source>
</evidence>
<dbReference type="Pfam" id="PF12840">
    <property type="entry name" value="HTH_20"/>
    <property type="match status" value="1"/>
</dbReference>
<dbReference type="KEGG" id="dra:DR_0171"/>
<dbReference type="EnsemblBacteria" id="AAF09763">
    <property type="protein sequence ID" value="AAF09763"/>
    <property type="gene ID" value="DR_0171"/>
</dbReference>
<reference evidence="1 2" key="1">
    <citation type="journal article" date="1999" name="Science">
        <title>Genome sequence of the radioresistant bacterium Deinococcus radiodurans R1.</title>
        <authorList>
            <person name="White O."/>
            <person name="Eisen J.A."/>
            <person name="Heidelberg J.F."/>
            <person name="Hickey E.K."/>
            <person name="Peterson J.D."/>
            <person name="Dodson R.J."/>
            <person name="Haft D.H."/>
            <person name="Gwinn M.L."/>
            <person name="Nelson W.C."/>
            <person name="Richardson D.L."/>
            <person name="Moffat K.S."/>
            <person name="Qin H."/>
            <person name="Jiang L."/>
            <person name="Pamphile W."/>
            <person name="Crosby M."/>
            <person name="Shen M."/>
            <person name="Vamathevan J.J."/>
            <person name="Lam P."/>
            <person name="McDonald L."/>
            <person name="Utterback T."/>
            <person name="Zalewski C."/>
            <person name="Makarova K.S."/>
            <person name="Aravind L."/>
            <person name="Daly M.J."/>
            <person name="Minton K.W."/>
            <person name="Fleischmann R.D."/>
            <person name="Ketchum K.A."/>
            <person name="Nelson K.E."/>
            <person name="Salzberg S."/>
            <person name="Smith H.O."/>
            <person name="Venter J.C."/>
            <person name="Fraser C.M."/>
        </authorList>
    </citation>
    <scope>NUCLEOTIDE SEQUENCE [LARGE SCALE GENOMIC DNA]</scope>
    <source>
        <strain evidence="2">ATCC 13939 / DSM 20539 / JCM 16871 / LMG 4051 / NBRC 15346 / NCIMB 9279 / R1 / VKM B-1422</strain>
    </source>
</reference>
<name>Q9RXY3_DEIRA</name>
<dbReference type="PIR" id="C75552">
    <property type="entry name" value="C75552"/>
</dbReference>